<dbReference type="STRING" id="570519.SAMN04488116_2455"/>
<name>A0A1M5MIP7_9FLAO</name>
<dbReference type="AlphaFoldDB" id="A0A1M5MIP7"/>
<organism evidence="1 2">
    <name type="scientific">Flagellimonas flava</name>
    <dbReference type="NCBI Taxonomy" id="570519"/>
    <lineage>
        <taxon>Bacteria</taxon>
        <taxon>Pseudomonadati</taxon>
        <taxon>Bacteroidota</taxon>
        <taxon>Flavobacteriia</taxon>
        <taxon>Flavobacteriales</taxon>
        <taxon>Flavobacteriaceae</taxon>
        <taxon>Flagellimonas</taxon>
    </lineage>
</organism>
<gene>
    <name evidence="1" type="ORF">SAMN04488116_2455</name>
</gene>
<keyword evidence="2" id="KW-1185">Reference proteome</keyword>
<dbReference type="EMBL" id="FQWL01000003">
    <property type="protein sequence ID" value="SHG76789.1"/>
    <property type="molecule type" value="Genomic_DNA"/>
</dbReference>
<protein>
    <submittedName>
        <fullName evidence="1">Uncharacterized protein</fullName>
    </submittedName>
</protein>
<proteinExistence type="predicted"/>
<accession>A0A1M5MIP7</accession>
<sequence length="143" mass="16150">MINKMILTYTVSSSGFCPLRWAKFVSRTKLFHHIISSRYDFPQKITRTDITNKKAAVQRLFLRLNLAIQKQYLDGYLSGVNPSRYLSNKHYHILIKFSTNYDPHIRQSSSASPSLARAISSFISSGVMGFISTSCCSTVVACT</sequence>
<evidence type="ECO:0000313" key="1">
    <source>
        <dbReference type="EMBL" id="SHG76789.1"/>
    </source>
</evidence>
<dbReference type="Proteomes" id="UP000184532">
    <property type="component" value="Unassembled WGS sequence"/>
</dbReference>
<evidence type="ECO:0000313" key="2">
    <source>
        <dbReference type="Proteomes" id="UP000184532"/>
    </source>
</evidence>
<reference evidence="2" key="1">
    <citation type="submission" date="2016-11" db="EMBL/GenBank/DDBJ databases">
        <authorList>
            <person name="Varghese N."/>
            <person name="Submissions S."/>
        </authorList>
    </citation>
    <scope>NUCLEOTIDE SEQUENCE [LARGE SCALE GENOMIC DNA]</scope>
    <source>
        <strain evidence="2">DSM 22638</strain>
    </source>
</reference>